<protein>
    <recommendedName>
        <fullName evidence="4">DUF1146 domain-containing protein</fullName>
    </recommendedName>
</protein>
<reference evidence="2 3" key="1">
    <citation type="submission" date="2024-04" db="EMBL/GenBank/DDBJ databases">
        <authorList>
            <person name="Rising A."/>
            <person name="Reimegard J."/>
            <person name="Sonavane S."/>
            <person name="Akerstrom W."/>
            <person name="Nylinder S."/>
            <person name="Hedman E."/>
            <person name="Kallberg Y."/>
        </authorList>
    </citation>
    <scope>NUCLEOTIDE SEQUENCE [LARGE SCALE GENOMIC DNA]</scope>
</reference>
<keyword evidence="1" id="KW-1133">Transmembrane helix</keyword>
<sequence>MEETIPVSPTLFGLYFIAYMTCMGILFLLCQQNFPQGPLKTFILKAMVFIAAGGIFAFFLYALNYISFLVDKELRNG</sequence>
<feature type="transmembrane region" description="Helical" evidence="1">
    <location>
        <begin position="42"/>
        <end position="63"/>
    </location>
</feature>
<organism evidence="2 3">
    <name type="scientific">Larinioides sclopetarius</name>
    <dbReference type="NCBI Taxonomy" id="280406"/>
    <lineage>
        <taxon>Eukaryota</taxon>
        <taxon>Metazoa</taxon>
        <taxon>Ecdysozoa</taxon>
        <taxon>Arthropoda</taxon>
        <taxon>Chelicerata</taxon>
        <taxon>Arachnida</taxon>
        <taxon>Araneae</taxon>
        <taxon>Araneomorphae</taxon>
        <taxon>Entelegynae</taxon>
        <taxon>Araneoidea</taxon>
        <taxon>Araneidae</taxon>
        <taxon>Larinioides</taxon>
    </lineage>
</organism>
<evidence type="ECO:0008006" key="4">
    <source>
        <dbReference type="Google" id="ProtNLM"/>
    </source>
</evidence>
<name>A0AAV1ZNZ3_9ARAC</name>
<proteinExistence type="predicted"/>
<evidence type="ECO:0000313" key="3">
    <source>
        <dbReference type="Proteomes" id="UP001497382"/>
    </source>
</evidence>
<keyword evidence="1" id="KW-0812">Transmembrane</keyword>
<evidence type="ECO:0000256" key="1">
    <source>
        <dbReference type="SAM" id="Phobius"/>
    </source>
</evidence>
<dbReference type="AlphaFoldDB" id="A0AAV1ZNZ3"/>
<dbReference type="EMBL" id="CAXIEN010000058">
    <property type="protein sequence ID" value="CAL1272019.1"/>
    <property type="molecule type" value="Genomic_DNA"/>
</dbReference>
<gene>
    <name evidence="2" type="ORF">LARSCL_LOCUS6146</name>
</gene>
<feature type="transmembrane region" description="Helical" evidence="1">
    <location>
        <begin position="12"/>
        <end position="30"/>
    </location>
</feature>
<keyword evidence="3" id="KW-1185">Reference proteome</keyword>
<evidence type="ECO:0000313" key="2">
    <source>
        <dbReference type="EMBL" id="CAL1272019.1"/>
    </source>
</evidence>
<comment type="caution">
    <text evidence="2">The sequence shown here is derived from an EMBL/GenBank/DDBJ whole genome shotgun (WGS) entry which is preliminary data.</text>
</comment>
<keyword evidence="1" id="KW-0472">Membrane</keyword>
<accession>A0AAV1ZNZ3</accession>
<dbReference type="Proteomes" id="UP001497382">
    <property type="component" value="Unassembled WGS sequence"/>
</dbReference>